<gene>
    <name evidence="1" type="ORF">H2LOC_013475</name>
</gene>
<organism evidence="1 2">
    <name type="scientific">Methylocystis heyeri</name>
    <dbReference type="NCBI Taxonomy" id="391905"/>
    <lineage>
        <taxon>Bacteria</taxon>
        <taxon>Pseudomonadati</taxon>
        <taxon>Pseudomonadota</taxon>
        <taxon>Alphaproteobacteria</taxon>
        <taxon>Hyphomicrobiales</taxon>
        <taxon>Methylocystaceae</taxon>
        <taxon>Methylocystis</taxon>
    </lineage>
</organism>
<evidence type="ECO:0000313" key="1">
    <source>
        <dbReference type="EMBL" id="QGM46621.1"/>
    </source>
</evidence>
<proteinExistence type="predicted"/>
<dbReference type="Proteomes" id="UP000309061">
    <property type="component" value="Chromosome"/>
</dbReference>
<reference evidence="1 2" key="1">
    <citation type="submission" date="2019-11" db="EMBL/GenBank/DDBJ databases">
        <title>The genome sequence of Methylocystis heyeri.</title>
        <authorList>
            <person name="Oshkin I.Y."/>
            <person name="Miroshnikov K."/>
            <person name="Dedysh S.N."/>
        </authorList>
    </citation>
    <scope>NUCLEOTIDE SEQUENCE [LARGE SCALE GENOMIC DNA]</scope>
    <source>
        <strain evidence="1 2">H2</strain>
    </source>
</reference>
<dbReference type="EMBL" id="CP046052">
    <property type="protein sequence ID" value="QGM46621.1"/>
    <property type="molecule type" value="Genomic_DNA"/>
</dbReference>
<keyword evidence="2" id="KW-1185">Reference proteome</keyword>
<protein>
    <submittedName>
        <fullName evidence="1">Uncharacterized protein</fullName>
    </submittedName>
</protein>
<accession>A0A6B8KHY5</accession>
<evidence type="ECO:0000313" key="2">
    <source>
        <dbReference type="Proteomes" id="UP000309061"/>
    </source>
</evidence>
<sequence length="66" mass="6978">MADKTTNLEIMARVATEPASGLLAKVAIASGSVGRIVIADRAWLVPWREICSGLIDCHRQQSVSGG</sequence>
<dbReference type="AlphaFoldDB" id="A0A6B8KHY5"/>
<dbReference type="RefSeq" id="WP_136496848.1">
    <property type="nucleotide sequence ID" value="NZ_CP046052.1"/>
</dbReference>
<dbReference type="KEGG" id="mhey:H2LOC_013475"/>
<name>A0A6B8KHY5_9HYPH</name>